<dbReference type="OrthoDB" id="1470350at2759"/>
<keyword evidence="3" id="KW-0812">Transmembrane</keyword>
<dbReference type="Proteomes" id="UP000193144">
    <property type="component" value="Unassembled WGS sequence"/>
</dbReference>
<dbReference type="GO" id="GO:0005506">
    <property type="term" value="F:iron ion binding"/>
    <property type="evidence" value="ECO:0007669"/>
    <property type="project" value="InterPro"/>
</dbReference>
<dbReference type="InterPro" id="IPR036396">
    <property type="entry name" value="Cyt_P450_sf"/>
</dbReference>
<keyword evidence="3" id="KW-0472">Membrane</keyword>
<feature type="binding site" description="axial binding residue" evidence="2">
    <location>
        <position position="488"/>
    </location>
    <ligand>
        <name>heme</name>
        <dbReference type="ChEBI" id="CHEBI:30413"/>
    </ligand>
    <ligandPart>
        <name>Fe</name>
        <dbReference type="ChEBI" id="CHEBI:18248"/>
    </ligandPart>
</feature>
<reference evidence="4 5" key="1">
    <citation type="submission" date="2016-07" db="EMBL/GenBank/DDBJ databases">
        <title>Pervasive Adenine N6-methylation of Active Genes in Fungi.</title>
        <authorList>
            <consortium name="DOE Joint Genome Institute"/>
            <person name="Mondo S.J."/>
            <person name="Dannebaum R.O."/>
            <person name="Kuo R.C."/>
            <person name="Labutti K."/>
            <person name="Haridas S."/>
            <person name="Kuo A."/>
            <person name="Salamov A."/>
            <person name="Ahrendt S.R."/>
            <person name="Lipzen A."/>
            <person name="Sullivan W."/>
            <person name="Andreopoulos W.B."/>
            <person name="Clum A."/>
            <person name="Lindquist E."/>
            <person name="Daum C."/>
            <person name="Ramamoorthy G.K."/>
            <person name="Gryganskyi A."/>
            <person name="Culley D."/>
            <person name="Magnuson J.K."/>
            <person name="James T.Y."/>
            <person name="O'Malley M.A."/>
            <person name="Stajich J.E."/>
            <person name="Spatafora J.W."/>
            <person name="Visel A."/>
            <person name="Grigoriev I.V."/>
        </authorList>
    </citation>
    <scope>NUCLEOTIDE SEQUENCE [LARGE SCALE GENOMIC DNA]</scope>
    <source>
        <strain evidence="4 5">CBS 115471</strain>
    </source>
</reference>
<dbReference type="Gene3D" id="1.10.630.10">
    <property type="entry name" value="Cytochrome P450"/>
    <property type="match status" value="1"/>
</dbReference>
<dbReference type="STRING" id="1231657.A0A1Y1ZCE1"/>
<dbReference type="SUPFAM" id="SSF48264">
    <property type="entry name" value="Cytochrome P450"/>
    <property type="match status" value="1"/>
</dbReference>
<evidence type="ECO:0000256" key="3">
    <source>
        <dbReference type="SAM" id="Phobius"/>
    </source>
</evidence>
<evidence type="ECO:0000256" key="1">
    <source>
        <dbReference type="ARBA" id="ARBA00010617"/>
    </source>
</evidence>
<feature type="transmembrane region" description="Helical" evidence="3">
    <location>
        <begin position="37"/>
        <end position="59"/>
    </location>
</feature>
<dbReference type="EMBL" id="MCFA01000105">
    <property type="protein sequence ID" value="ORY07940.1"/>
    <property type="molecule type" value="Genomic_DNA"/>
</dbReference>
<gene>
    <name evidence="4" type="ORF">BCR34DRAFT_489103</name>
</gene>
<keyword evidence="2" id="KW-0479">Metal-binding</keyword>
<organism evidence="4 5">
    <name type="scientific">Clohesyomyces aquaticus</name>
    <dbReference type="NCBI Taxonomy" id="1231657"/>
    <lineage>
        <taxon>Eukaryota</taxon>
        <taxon>Fungi</taxon>
        <taxon>Dikarya</taxon>
        <taxon>Ascomycota</taxon>
        <taxon>Pezizomycotina</taxon>
        <taxon>Dothideomycetes</taxon>
        <taxon>Pleosporomycetidae</taxon>
        <taxon>Pleosporales</taxon>
        <taxon>Lindgomycetaceae</taxon>
        <taxon>Clohesyomyces</taxon>
    </lineage>
</organism>
<dbReference type="GO" id="GO:0016705">
    <property type="term" value="F:oxidoreductase activity, acting on paired donors, with incorporation or reduction of molecular oxygen"/>
    <property type="evidence" value="ECO:0007669"/>
    <property type="project" value="InterPro"/>
</dbReference>
<dbReference type="FunFam" id="1.10.630.10:FF:000051">
    <property type="entry name" value="Cytochrome P450 monooxygenase (Fum15)"/>
    <property type="match status" value="1"/>
</dbReference>
<accession>A0A1Y1ZCE1</accession>
<keyword evidence="2" id="KW-0349">Heme</keyword>
<sequence>MASQLPVKVVFVSLLEAAVSFHLFPNVFSARSFTGAFVVYSVINWSIYALYIVVIYPFFLSPLRHLPKPSGSWGPIIAHGPIMFSRPPGEAHLKMMKDCPDAGLIHFRSFFHVDRLLLASPAAIADVLVHKTYDFEKTPWIRAFLKQFLGDGLLTTEGEEHKHQRKHIMPAFSFRHIKELYPVFWSKSLELCDVVKAEMAEKMNDVLELNHFATQVTMDIIGLAGLGRDIGSLRNSEDELISTYEEILEPTSEKGIYFVMHLLFPPRFIKMLPWKLNERTRITTGSLKRICTEFVQEKKARMKTESEEQIDILSILLRSNTFSDQGMVDQLLTFLAAGHETTSSAFTWASHLLAINPSVQTRLRAEIHEAISSPKWILTDKVDLAALLESLPYLNAVCNETLRLFPTIPVSARIAVRNTTISSQHVPAGTLCFIVPWAINRNPALWGPDAGEFRPERWIDQETGRANGIGSAESNYAFLTFLHGPRSCIGERFARAELRALLAVFCGSFEMSMADPKEVVRAGGTITSKPINGMKLRLKPVDW</sequence>
<dbReference type="GO" id="GO:0004497">
    <property type="term" value="F:monooxygenase activity"/>
    <property type="evidence" value="ECO:0007669"/>
    <property type="project" value="InterPro"/>
</dbReference>
<keyword evidence="2" id="KW-0408">Iron</keyword>
<comment type="cofactor">
    <cofactor evidence="2">
        <name>heme</name>
        <dbReference type="ChEBI" id="CHEBI:30413"/>
    </cofactor>
</comment>
<keyword evidence="3" id="KW-1133">Transmembrane helix</keyword>
<evidence type="ECO:0000313" key="4">
    <source>
        <dbReference type="EMBL" id="ORY07940.1"/>
    </source>
</evidence>
<dbReference type="InterPro" id="IPR002401">
    <property type="entry name" value="Cyt_P450_E_grp-I"/>
</dbReference>
<dbReference type="PANTHER" id="PTHR24305:SF166">
    <property type="entry name" value="CYTOCHROME P450 12A4, MITOCHONDRIAL-RELATED"/>
    <property type="match status" value="1"/>
</dbReference>
<comment type="similarity">
    <text evidence="1">Belongs to the cytochrome P450 family.</text>
</comment>
<comment type="caution">
    <text evidence="4">The sequence shown here is derived from an EMBL/GenBank/DDBJ whole genome shotgun (WGS) entry which is preliminary data.</text>
</comment>
<feature type="transmembrane region" description="Helical" evidence="3">
    <location>
        <begin position="6"/>
        <end position="25"/>
    </location>
</feature>
<dbReference type="PANTHER" id="PTHR24305">
    <property type="entry name" value="CYTOCHROME P450"/>
    <property type="match status" value="1"/>
</dbReference>
<dbReference type="GO" id="GO:0020037">
    <property type="term" value="F:heme binding"/>
    <property type="evidence" value="ECO:0007669"/>
    <property type="project" value="InterPro"/>
</dbReference>
<proteinExistence type="inferred from homology"/>
<dbReference type="AlphaFoldDB" id="A0A1Y1ZCE1"/>
<keyword evidence="5" id="KW-1185">Reference proteome</keyword>
<dbReference type="Pfam" id="PF00067">
    <property type="entry name" value="p450"/>
    <property type="match status" value="1"/>
</dbReference>
<dbReference type="PRINTS" id="PR00463">
    <property type="entry name" value="EP450I"/>
</dbReference>
<dbReference type="InterPro" id="IPR001128">
    <property type="entry name" value="Cyt_P450"/>
</dbReference>
<evidence type="ECO:0000313" key="5">
    <source>
        <dbReference type="Proteomes" id="UP000193144"/>
    </source>
</evidence>
<protein>
    <submittedName>
        <fullName evidence="4">Cytochrome P450</fullName>
    </submittedName>
</protein>
<dbReference type="InterPro" id="IPR050121">
    <property type="entry name" value="Cytochrome_P450_monoxygenase"/>
</dbReference>
<evidence type="ECO:0000256" key="2">
    <source>
        <dbReference type="PIRSR" id="PIRSR602401-1"/>
    </source>
</evidence>
<dbReference type="PRINTS" id="PR00385">
    <property type="entry name" value="P450"/>
</dbReference>
<name>A0A1Y1ZCE1_9PLEO</name>
<dbReference type="CDD" id="cd11069">
    <property type="entry name" value="CYP_FUM15-like"/>
    <property type="match status" value="1"/>
</dbReference>